<organism evidence="2 3">
    <name type="scientific">Liparis tanakae</name>
    <name type="common">Tanaka's snailfish</name>
    <dbReference type="NCBI Taxonomy" id="230148"/>
    <lineage>
        <taxon>Eukaryota</taxon>
        <taxon>Metazoa</taxon>
        <taxon>Chordata</taxon>
        <taxon>Craniata</taxon>
        <taxon>Vertebrata</taxon>
        <taxon>Euteleostomi</taxon>
        <taxon>Actinopterygii</taxon>
        <taxon>Neopterygii</taxon>
        <taxon>Teleostei</taxon>
        <taxon>Neoteleostei</taxon>
        <taxon>Acanthomorphata</taxon>
        <taxon>Eupercaria</taxon>
        <taxon>Perciformes</taxon>
        <taxon>Cottioidei</taxon>
        <taxon>Cottales</taxon>
        <taxon>Liparidae</taxon>
        <taxon>Liparis</taxon>
    </lineage>
</organism>
<evidence type="ECO:0000313" key="3">
    <source>
        <dbReference type="Proteomes" id="UP000314294"/>
    </source>
</evidence>
<proteinExistence type="predicted"/>
<dbReference type="Proteomes" id="UP000314294">
    <property type="component" value="Unassembled WGS sequence"/>
</dbReference>
<protein>
    <submittedName>
        <fullName evidence="2">Uncharacterized protein</fullName>
    </submittedName>
</protein>
<name>A0A4Z2F075_9TELE</name>
<feature type="region of interest" description="Disordered" evidence="1">
    <location>
        <begin position="154"/>
        <end position="177"/>
    </location>
</feature>
<sequence length="177" mass="19057">MALETPRHAPMSACAPSSWRHDTAGGFRATTGKLNFYESLPGPEKGYEVSWAPGRAWRRDHGTSWHFLHLWVFHLDMRLHLKPGHTAGTWQSVSSSSSSGQSCPPLDGSWMTRRFLDCFPITASSEDGSFSTRPPGEGDLVILILVILVPSGRSGKTSASRLAAGGGGRGALTEVVP</sequence>
<keyword evidence="3" id="KW-1185">Reference proteome</keyword>
<reference evidence="2 3" key="1">
    <citation type="submission" date="2019-03" db="EMBL/GenBank/DDBJ databases">
        <title>First draft genome of Liparis tanakae, snailfish: a comprehensive survey of snailfish specific genes.</title>
        <authorList>
            <person name="Kim W."/>
            <person name="Song I."/>
            <person name="Jeong J.-H."/>
            <person name="Kim D."/>
            <person name="Kim S."/>
            <person name="Ryu S."/>
            <person name="Song J.Y."/>
            <person name="Lee S.K."/>
        </authorList>
    </citation>
    <scope>NUCLEOTIDE SEQUENCE [LARGE SCALE GENOMIC DNA]</scope>
    <source>
        <tissue evidence="2">Muscle</tissue>
    </source>
</reference>
<dbReference type="AlphaFoldDB" id="A0A4Z2F075"/>
<evidence type="ECO:0000256" key="1">
    <source>
        <dbReference type="SAM" id="MobiDB-lite"/>
    </source>
</evidence>
<gene>
    <name evidence="2" type="ORF">EYF80_055236</name>
</gene>
<comment type="caution">
    <text evidence="2">The sequence shown here is derived from an EMBL/GenBank/DDBJ whole genome shotgun (WGS) entry which is preliminary data.</text>
</comment>
<accession>A0A4Z2F075</accession>
<evidence type="ECO:0000313" key="2">
    <source>
        <dbReference type="EMBL" id="TNN34606.1"/>
    </source>
</evidence>
<dbReference type="EMBL" id="SRLO01001927">
    <property type="protein sequence ID" value="TNN34606.1"/>
    <property type="molecule type" value="Genomic_DNA"/>
</dbReference>